<sequence length="113" mass="11850">MNRKLRFASVFLSLFGPAVCSASTVPSPAVPDQASLAVETASDTLHPHERTLAPLLSVAVIHSAQLARSLGADLPLLEAYRLLTPGEKRYAAFSSYALLAVQQTPASTTATTG</sequence>
<evidence type="ECO:0000313" key="2">
    <source>
        <dbReference type="EMBL" id="UXI66846.1"/>
    </source>
</evidence>
<feature type="chain" id="PRO_5047509044" evidence="1">
    <location>
        <begin position="23"/>
        <end position="113"/>
    </location>
</feature>
<proteinExistence type="predicted"/>
<reference evidence="2" key="1">
    <citation type="submission" date="2022-09" db="EMBL/GenBank/DDBJ databases">
        <title>Tahibacter sp. nov., isolated from a fresh water.</title>
        <authorList>
            <person name="Baek J.H."/>
            <person name="Lee J.K."/>
            <person name="Kim J.M."/>
            <person name="Jeon C.O."/>
        </authorList>
    </citation>
    <scope>NUCLEOTIDE SEQUENCE</scope>
    <source>
        <strain evidence="2">W38</strain>
    </source>
</reference>
<name>A0ABY6B9V8_9GAMM</name>
<keyword evidence="3" id="KW-1185">Reference proteome</keyword>
<dbReference type="RefSeq" id="WP_261693826.1">
    <property type="nucleotide sequence ID" value="NZ_CP104694.1"/>
</dbReference>
<evidence type="ECO:0000256" key="1">
    <source>
        <dbReference type="SAM" id="SignalP"/>
    </source>
</evidence>
<feature type="signal peptide" evidence="1">
    <location>
        <begin position="1"/>
        <end position="22"/>
    </location>
</feature>
<protein>
    <submittedName>
        <fullName evidence="2">Uncharacterized protein</fullName>
    </submittedName>
</protein>
<evidence type="ECO:0000313" key="3">
    <source>
        <dbReference type="Proteomes" id="UP001064632"/>
    </source>
</evidence>
<keyword evidence="1" id="KW-0732">Signal</keyword>
<accession>A0ABY6B9V8</accession>
<organism evidence="2 3">
    <name type="scientific">Tahibacter amnicola</name>
    <dbReference type="NCBI Taxonomy" id="2976241"/>
    <lineage>
        <taxon>Bacteria</taxon>
        <taxon>Pseudomonadati</taxon>
        <taxon>Pseudomonadota</taxon>
        <taxon>Gammaproteobacteria</taxon>
        <taxon>Lysobacterales</taxon>
        <taxon>Rhodanobacteraceae</taxon>
        <taxon>Tahibacter</taxon>
    </lineage>
</organism>
<gene>
    <name evidence="2" type="ORF">N4264_19110</name>
</gene>
<dbReference type="EMBL" id="CP104694">
    <property type="protein sequence ID" value="UXI66846.1"/>
    <property type="molecule type" value="Genomic_DNA"/>
</dbReference>
<dbReference type="Proteomes" id="UP001064632">
    <property type="component" value="Chromosome"/>
</dbReference>